<evidence type="ECO:0000256" key="5">
    <source>
        <dbReference type="ARBA" id="ARBA00022475"/>
    </source>
</evidence>
<keyword evidence="8" id="KW-0442">Lipid degradation</keyword>
<dbReference type="Pfam" id="PF03280">
    <property type="entry name" value="Lipase_chap"/>
    <property type="match status" value="1"/>
</dbReference>
<dbReference type="GO" id="GO:0005886">
    <property type="term" value="C:plasma membrane"/>
    <property type="evidence" value="ECO:0007669"/>
    <property type="project" value="UniProtKB-SubCell"/>
</dbReference>
<dbReference type="SUPFAM" id="SSF158855">
    <property type="entry name" value="Lipase chaperone-like"/>
    <property type="match status" value="1"/>
</dbReference>
<evidence type="ECO:0000256" key="13">
    <source>
        <dbReference type="ARBA" id="ARBA00030948"/>
    </source>
</evidence>
<name>R4YS29_OLEAN</name>
<evidence type="ECO:0000256" key="10">
    <source>
        <dbReference type="ARBA" id="ARBA00023098"/>
    </source>
</evidence>
<evidence type="ECO:0000256" key="6">
    <source>
        <dbReference type="ARBA" id="ARBA00022519"/>
    </source>
</evidence>
<evidence type="ECO:0000256" key="2">
    <source>
        <dbReference type="ARBA" id="ARBA00004383"/>
    </source>
</evidence>
<evidence type="ECO:0000256" key="11">
    <source>
        <dbReference type="ARBA" id="ARBA00023136"/>
    </source>
</evidence>
<evidence type="ECO:0000256" key="12">
    <source>
        <dbReference type="ARBA" id="ARBA00023186"/>
    </source>
</evidence>
<evidence type="ECO:0000256" key="15">
    <source>
        <dbReference type="ARBA" id="ARBA00033028"/>
    </source>
</evidence>
<keyword evidence="11" id="KW-0472">Membrane</keyword>
<evidence type="ECO:0000256" key="8">
    <source>
        <dbReference type="ARBA" id="ARBA00022963"/>
    </source>
</evidence>
<dbReference type="InterPro" id="IPR004961">
    <property type="entry name" value="Lipase_chaperone"/>
</dbReference>
<dbReference type="Proteomes" id="UP000032749">
    <property type="component" value="Chromosome"/>
</dbReference>
<dbReference type="AlphaFoldDB" id="R4YS29"/>
<keyword evidence="7" id="KW-0812">Transmembrane</keyword>
<accession>R4YS29</accession>
<organism evidence="17 18">
    <name type="scientific">Oleispira antarctica RB-8</name>
    <dbReference type="NCBI Taxonomy" id="698738"/>
    <lineage>
        <taxon>Bacteria</taxon>
        <taxon>Pseudomonadati</taxon>
        <taxon>Pseudomonadota</taxon>
        <taxon>Gammaproteobacteria</taxon>
        <taxon>Oceanospirillales</taxon>
        <taxon>Oceanospirillaceae</taxon>
        <taxon>Oleispira</taxon>
    </lineage>
</organism>
<evidence type="ECO:0000256" key="3">
    <source>
        <dbReference type="ARBA" id="ARBA00010358"/>
    </source>
</evidence>
<feature type="chain" id="PRO_5004374394" description="Lipase chaperone" evidence="16">
    <location>
        <begin position="23"/>
        <end position="336"/>
    </location>
</feature>
<evidence type="ECO:0000313" key="18">
    <source>
        <dbReference type="Proteomes" id="UP000032749"/>
    </source>
</evidence>
<gene>
    <name evidence="17" type="primary">lifO</name>
    <name evidence="17" type="ORF">OLEAN_C38250</name>
</gene>
<evidence type="ECO:0000256" key="1">
    <source>
        <dbReference type="ARBA" id="ARBA00003280"/>
    </source>
</evidence>
<evidence type="ECO:0000313" key="17">
    <source>
        <dbReference type="EMBL" id="CCK78001.1"/>
    </source>
</evidence>
<protein>
    <recommendedName>
        <fullName evidence="4">Lipase chaperone</fullName>
    </recommendedName>
    <alternativeName>
        <fullName evidence="15">Lipase foldase</fullName>
    </alternativeName>
    <alternativeName>
        <fullName evidence="13">Lipase helper protein</fullName>
    </alternativeName>
    <alternativeName>
        <fullName evidence="14">Lipase modulator</fullName>
    </alternativeName>
</protein>
<keyword evidence="6" id="KW-0997">Cell inner membrane</keyword>
<dbReference type="STRING" id="698738.OLEAN_C38250"/>
<evidence type="ECO:0000256" key="7">
    <source>
        <dbReference type="ARBA" id="ARBA00022692"/>
    </source>
</evidence>
<feature type="signal peptide" evidence="16">
    <location>
        <begin position="1"/>
        <end position="22"/>
    </location>
</feature>
<dbReference type="OrthoDB" id="7025807at2"/>
<comment type="function">
    <text evidence="1">May be involved in the folding of the extracellular lipase during its passage through the periplasm.</text>
</comment>
<reference evidence="17 18" key="1">
    <citation type="journal article" date="2013" name="Nat. Commun.">
        <title>Genome sequence and functional genomic analysis of the oil-degrading bacterium Oleispira antarctica.</title>
        <authorList>
            <person name="Kube M."/>
            <person name="Chernikova T.N."/>
            <person name="Al-Ramahi Y."/>
            <person name="Beloqui A."/>
            <person name="Lopez-Cortez N."/>
            <person name="Guazzaroni M.E."/>
            <person name="Heipieper H.J."/>
            <person name="Klages S."/>
            <person name="Kotsyurbenko O.R."/>
            <person name="Langer I."/>
            <person name="Nechitaylo T.Y."/>
            <person name="Lunsdorf H."/>
            <person name="Fernandez M."/>
            <person name="Juarez S."/>
            <person name="Ciordia S."/>
            <person name="Singer A."/>
            <person name="Kagan O."/>
            <person name="Egorova O."/>
            <person name="Petit P.A."/>
            <person name="Stogios P."/>
            <person name="Kim Y."/>
            <person name="Tchigvintsev A."/>
            <person name="Flick R."/>
            <person name="Denaro R."/>
            <person name="Genovese M."/>
            <person name="Albar J.P."/>
            <person name="Reva O.N."/>
            <person name="Martinez-Gomariz M."/>
            <person name="Tran H."/>
            <person name="Ferrer M."/>
            <person name="Savchenko A."/>
            <person name="Yakunin A.F."/>
            <person name="Yakimov M.M."/>
            <person name="Golyshina O.V."/>
            <person name="Reinhardt R."/>
            <person name="Golyshin P.N."/>
        </authorList>
    </citation>
    <scope>NUCLEOTIDE SEQUENCE [LARGE SCALE GENOMIC DNA]</scope>
</reference>
<comment type="similarity">
    <text evidence="3">Belongs to the lipase chaperone family.</text>
</comment>
<evidence type="ECO:0000256" key="9">
    <source>
        <dbReference type="ARBA" id="ARBA00022989"/>
    </source>
</evidence>
<keyword evidence="16" id="KW-0732">Signal</keyword>
<dbReference type="HOGENOM" id="CLU_825939_0_0_6"/>
<dbReference type="GO" id="GO:0006457">
    <property type="term" value="P:protein folding"/>
    <property type="evidence" value="ECO:0007669"/>
    <property type="project" value="InterPro"/>
</dbReference>
<keyword evidence="12" id="KW-0143">Chaperone</keyword>
<dbReference type="KEGG" id="oai:OLEAN_C38250"/>
<evidence type="ECO:0000256" key="14">
    <source>
        <dbReference type="ARBA" id="ARBA00031542"/>
    </source>
</evidence>
<dbReference type="GO" id="GO:0016042">
    <property type="term" value="P:lipid catabolic process"/>
    <property type="evidence" value="ECO:0007669"/>
    <property type="project" value="UniProtKB-KW"/>
</dbReference>
<sequence length="336" mass="38147">MNKRHAVYLISAVLVTALAVFMNETETPSATFSTQFLENNSTIITEEITENPGASIPDSLRSDLASSLAGTHHGVQLKSRHQQLIITASLKDLFDYYLSAAGEESTEEINQRVKKELAGQLQTEALAQAIDIWNSYLTYKRELVEFDQQYPAYSSQPEKREQLIILQQRQLALIALQDQIMGASIAEIIFKFDRQLDGYTLEKAELLASDLNAEQIQQRLINLSAQLPIDTILSVQRNEQQKALVEINQQEGLSVQQKFQQREQQVGAVAASRLQELDEKRAIWKGRIIDFKQEQQQLQQAGLANEEYKVSLDKLYTQHFSQGEQLRARALTTNHE</sequence>
<dbReference type="GO" id="GO:0051082">
    <property type="term" value="F:unfolded protein binding"/>
    <property type="evidence" value="ECO:0007669"/>
    <property type="project" value="InterPro"/>
</dbReference>
<keyword evidence="9" id="KW-1133">Transmembrane helix</keyword>
<dbReference type="EMBL" id="FO203512">
    <property type="protein sequence ID" value="CCK78001.1"/>
    <property type="molecule type" value="Genomic_DNA"/>
</dbReference>
<evidence type="ECO:0000256" key="16">
    <source>
        <dbReference type="SAM" id="SignalP"/>
    </source>
</evidence>
<keyword evidence="5" id="KW-1003">Cell membrane</keyword>
<proteinExistence type="inferred from homology"/>
<comment type="subcellular location">
    <subcellularLocation>
        <location evidence="2">Cell inner membrane</location>
        <topology evidence="2">Single-pass membrane protein</topology>
        <orientation evidence="2">Periplasmic side</orientation>
    </subcellularLocation>
</comment>
<keyword evidence="10" id="KW-0443">Lipid metabolism</keyword>
<evidence type="ECO:0000256" key="4">
    <source>
        <dbReference type="ARBA" id="ARBA00019692"/>
    </source>
</evidence>
<keyword evidence="18" id="KW-1185">Reference proteome</keyword>